<proteinExistence type="predicted"/>
<comment type="caution">
    <text evidence="2">The sequence shown here is derived from an EMBL/GenBank/DDBJ whole genome shotgun (WGS) entry which is preliminary data.</text>
</comment>
<sequence>MLPTLLLMAFSATQISAQIGRSCGFEISPCPADMVCEKINPACSRGENCAGTCQPGPYYNDVHPSTRTTEHSTAQRRGCGVPMIGGVYNCESDEKCIDDPSRPAGSCGMACDRPGICVNKNYPVKRASTTTTTALQIDRAPTICGGRQKEQPCKADEQCVDKPETPGALAYDGPGICVKKVFEEPAPPKYERICGYIALRPGEKSCRKDEICVDNPRRPKGTCGLECDGPGICVKPVFCGGLAGIKCKEGNKICVDDPRDKCDPQNGGVDCGGVCV</sequence>
<name>A0A4Z1NTP8_9PEZI</name>
<dbReference type="OrthoDB" id="3944895at2759"/>
<dbReference type="AlphaFoldDB" id="A0A4Z1NTP8"/>
<feature type="chain" id="PRO_5021223835" evidence="1">
    <location>
        <begin position="18"/>
        <end position="276"/>
    </location>
</feature>
<feature type="signal peptide" evidence="1">
    <location>
        <begin position="1"/>
        <end position="17"/>
    </location>
</feature>
<protein>
    <submittedName>
        <fullName evidence="2">Uncharacterized protein</fullName>
    </submittedName>
</protein>
<keyword evidence="3" id="KW-1185">Reference proteome</keyword>
<organism evidence="2 3">
    <name type="scientific">Venturia nashicola</name>
    <dbReference type="NCBI Taxonomy" id="86259"/>
    <lineage>
        <taxon>Eukaryota</taxon>
        <taxon>Fungi</taxon>
        <taxon>Dikarya</taxon>
        <taxon>Ascomycota</taxon>
        <taxon>Pezizomycotina</taxon>
        <taxon>Dothideomycetes</taxon>
        <taxon>Pleosporomycetidae</taxon>
        <taxon>Venturiales</taxon>
        <taxon>Venturiaceae</taxon>
        <taxon>Venturia</taxon>
    </lineage>
</organism>
<evidence type="ECO:0000256" key="1">
    <source>
        <dbReference type="SAM" id="SignalP"/>
    </source>
</evidence>
<accession>A0A4Z1NTP8</accession>
<dbReference type="Proteomes" id="UP000298493">
    <property type="component" value="Unassembled WGS sequence"/>
</dbReference>
<dbReference type="EMBL" id="SNSC02000018">
    <property type="protein sequence ID" value="TID16642.1"/>
    <property type="molecule type" value="Genomic_DNA"/>
</dbReference>
<evidence type="ECO:0000313" key="3">
    <source>
        <dbReference type="Proteomes" id="UP000298493"/>
    </source>
</evidence>
<reference evidence="2 3" key="1">
    <citation type="submission" date="2019-04" db="EMBL/GenBank/DDBJ databases">
        <title>High contiguity whole genome sequence and gene annotation resource for two Venturia nashicola isolates.</title>
        <authorList>
            <person name="Prokchorchik M."/>
            <person name="Won K."/>
            <person name="Lee Y."/>
            <person name="Choi E.D."/>
            <person name="Segonzac C."/>
            <person name="Sohn K.H."/>
        </authorList>
    </citation>
    <scope>NUCLEOTIDE SEQUENCE [LARGE SCALE GENOMIC DNA]</scope>
    <source>
        <strain evidence="2 3">PRI2</strain>
    </source>
</reference>
<evidence type="ECO:0000313" key="2">
    <source>
        <dbReference type="EMBL" id="TID16642.1"/>
    </source>
</evidence>
<gene>
    <name evidence="2" type="ORF">E6O75_ATG11760</name>
</gene>
<keyword evidence="1" id="KW-0732">Signal</keyword>